<dbReference type="AlphaFoldDB" id="A0A0A8YGD0"/>
<reference evidence="2" key="1">
    <citation type="submission" date="2014-09" db="EMBL/GenBank/DDBJ databases">
        <authorList>
            <person name="Magalhaes I.L.F."/>
            <person name="Oliveira U."/>
            <person name="Santos F.R."/>
            <person name="Vidigal T.H.D.A."/>
            <person name="Brescovit A.D."/>
            <person name="Santos A.J."/>
        </authorList>
    </citation>
    <scope>NUCLEOTIDE SEQUENCE</scope>
    <source>
        <tissue evidence="2">Shoot tissue taken approximately 20 cm above the soil surface</tissue>
    </source>
</reference>
<feature type="compositionally biased region" description="Polar residues" evidence="1">
    <location>
        <begin position="11"/>
        <end position="21"/>
    </location>
</feature>
<evidence type="ECO:0000256" key="1">
    <source>
        <dbReference type="SAM" id="MobiDB-lite"/>
    </source>
</evidence>
<accession>A0A0A8YGD0</accession>
<organism evidence="2">
    <name type="scientific">Arundo donax</name>
    <name type="common">Giant reed</name>
    <name type="synonym">Donax arundinaceus</name>
    <dbReference type="NCBI Taxonomy" id="35708"/>
    <lineage>
        <taxon>Eukaryota</taxon>
        <taxon>Viridiplantae</taxon>
        <taxon>Streptophyta</taxon>
        <taxon>Embryophyta</taxon>
        <taxon>Tracheophyta</taxon>
        <taxon>Spermatophyta</taxon>
        <taxon>Magnoliopsida</taxon>
        <taxon>Liliopsida</taxon>
        <taxon>Poales</taxon>
        <taxon>Poaceae</taxon>
        <taxon>PACMAD clade</taxon>
        <taxon>Arundinoideae</taxon>
        <taxon>Arundineae</taxon>
        <taxon>Arundo</taxon>
    </lineage>
</organism>
<dbReference type="EMBL" id="GBRH01273550">
    <property type="protein sequence ID" value="JAD24345.1"/>
    <property type="molecule type" value="Transcribed_RNA"/>
</dbReference>
<reference evidence="2" key="2">
    <citation type="journal article" date="2015" name="Data Brief">
        <title>Shoot transcriptome of the giant reed, Arundo donax.</title>
        <authorList>
            <person name="Barrero R.A."/>
            <person name="Guerrero F.D."/>
            <person name="Moolhuijzen P."/>
            <person name="Goolsby J.A."/>
            <person name="Tidwell J."/>
            <person name="Bellgard S.E."/>
            <person name="Bellgard M.I."/>
        </authorList>
    </citation>
    <scope>NUCLEOTIDE SEQUENCE</scope>
    <source>
        <tissue evidence="2">Shoot tissue taken approximately 20 cm above the soil surface</tissue>
    </source>
</reference>
<sequence>MDFSPRRSQFETRNQQFTKPQTYIEPIRQGIIPSYTL</sequence>
<feature type="region of interest" description="Disordered" evidence="1">
    <location>
        <begin position="1"/>
        <end position="25"/>
    </location>
</feature>
<evidence type="ECO:0000313" key="2">
    <source>
        <dbReference type="EMBL" id="JAD24345.1"/>
    </source>
</evidence>
<feature type="compositionally biased region" description="Basic and acidic residues" evidence="1">
    <location>
        <begin position="1"/>
        <end position="10"/>
    </location>
</feature>
<proteinExistence type="predicted"/>
<name>A0A0A8YGD0_ARUDO</name>
<protein>
    <submittedName>
        <fullName evidence="2">Uncharacterized protein</fullName>
    </submittedName>
</protein>